<sequence>MALIFFIMKINTLENELLIWLYFQLKTGLDCIFRQLDKLEAKVEYVGIAEVRRQL</sequence>
<name>A0A1R3G6I4_9ROSI</name>
<organism evidence="1 2">
    <name type="scientific">Corchorus olitorius</name>
    <dbReference type="NCBI Taxonomy" id="93759"/>
    <lineage>
        <taxon>Eukaryota</taxon>
        <taxon>Viridiplantae</taxon>
        <taxon>Streptophyta</taxon>
        <taxon>Embryophyta</taxon>
        <taxon>Tracheophyta</taxon>
        <taxon>Spermatophyta</taxon>
        <taxon>Magnoliopsida</taxon>
        <taxon>eudicotyledons</taxon>
        <taxon>Gunneridae</taxon>
        <taxon>Pentapetalae</taxon>
        <taxon>rosids</taxon>
        <taxon>malvids</taxon>
        <taxon>Malvales</taxon>
        <taxon>Malvaceae</taxon>
        <taxon>Grewioideae</taxon>
        <taxon>Apeibeae</taxon>
        <taxon>Corchorus</taxon>
    </lineage>
</organism>
<gene>
    <name evidence="1" type="ORF">COLO4_36688</name>
</gene>
<dbReference type="AlphaFoldDB" id="A0A1R3G6I4"/>
<reference evidence="2" key="1">
    <citation type="submission" date="2013-09" db="EMBL/GenBank/DDBJ databases">
        <title>Corchorus olitorius genome sequencing.</title>
        <authorList>
            <person name="Alam M."/>
            <person name="Haque M.S."/>
            <person name="Islam M.S."/>
            <person name="Emdad E.M."/>
            <person name="Islam M.M."/>
            <person name="Ahmed B."/>
            <person name="Halim A."/>
            <person name="Hossen Q.M.M."/>
            <person name="Hossain M.Z."/>
            <person name="Ahmed R."/>
            <person name="Khan M.M."/>
            <person name="Islam R."/>
            <person name="Rashid M.M."/>
            <person name="Khan S.A."/>
            <person name="Rahman M.S."/>
            <person name="Alam M."/>
            <person name="Yahiya A.S."/>
            <person name="Khan M.S."/>
            <person name="Azam M.S."/>
            <person name="Haque T."/>
            <person name="Lashkar M.Z.H."/>
            <person name="Akhand A.I."/>
            <person name="Morshed G."/>
            <person name="Roy S."/>
            <person name="Uddin K.S."/>
            <person name="Rabeya T."/>
            <person name="Hossain A.S."/>
            <person name="Chowdhury A."/>
            <person name="Snigdha A.R."/>
            <person name="Mortoza M.S."/>
            <person name="Matin S.A."/>
            <person name="Hoque S.M.E."/>
            <person name="Islam M.K."/>
            <person name="Roy D.K."/>
            <person name="Haider R."/>
            <person name="Moosa M.M."/>
            <person name="Elias S.M."/>
            <person name="Hasan A.M."/>
            <person name="Jahan S."/>
            <person name="Shafiuddin M."/>
            <person name="Mahmood N."/>
            <person name="Shommy N.S."/>
        </authorList>
    </citation>
    <scope>NUCLEOTIDE SEQUENCE [LARGE SCALE GENOMIC DNA]</scope>
    <source>
        <strain evidence="2">cv. O-4</strain>
    </source>
</reference>
<proteinExistence type="predicted"/>
<keyword evidence="2" id="KW-1185">Reference proteome</keyword>
<protein>
    <submittedName>
        <fullName evidence="1">Uncharacterized protein</fullName>
    </submittedName>
</protein>
<accession>A0A1R3G6I4</accession>
<dbReference type="EMBL" id="AWUE01023497">
    <property type="protein sequence ID" value="OMO53630.1"/>
    <property type="molecule type" value="Genomic_DNA"/>
</dbReference>
<evidence type="ECO:0000313" key="1">
    <source>
        <dbReference type="EMBL" id="OMO53630.1"/>
    </source>
</evidence>
<evidence type="ECO:0000313" key="2">
    <source>
        <dbReference type="Proteomes" id="UP000187203"/>
    </source>
</evidence>
<comment type="caution">
    <text evidence="1">The sequence shown here is derived from an EMBL/GenBank/DDBJ whole genome shotgun (WGS) entry which is preliminary data.</text>
</comment>
<dbReference type="Proteomes" id="UP000187203">
    <property type="component" value="Unassembled WGS sequence"/>
</dbReference>